<keyword evidence="2" id="KW-1185">Reference proteome</keyword>
<organism evidence="1 2">
    <name type="scientific">Choristoneura fumiferana</name>
    <name type="common">Spruce budworm moth</name>
    <name type="synonym">Archips fumiferana</name>
    <dbReference type="NCBI Taxonomy" id="7141"/>
    <lineage>
        <taxon>Eukaryota</taxon>
        <taxon>Metazoa</taxon>
        <taxon>Ecdysozoa</taxon>
        <taxon>Arthropoda</taxon>
        <taxon>Hexapoda</taxon>
        <taxon>Insecta</taxon>
        <taxon>Pterygota</taxon>
        <taxon>Neoptera</taxon>
        <taxon>Endopterygota</taxon>
        <taxon>Lepidoptera</taxon>
        <taxon>Glossata</taxon>
        <taxon>Ditrysia</taxon>
        <taxon>Tortricoidea</taxon>
        <taxon>Tortricidae</taxon>
        <taxon>Tortricinae</taxon>
        <taxon>Choristoneura</taxon>
    </lineage>
</organism>
<evidence type="ECO:0000313" key="1">
    <source>
        <dbReference type="EMBL" id="KAI8421976.1"/>
    </source>
</evidence>
<protein>
    <submittedName>
        <fullName evidence="1">Uncharacterized protein</fullName>
    </submittedName>
</protein>
<dbReference type="EMBL" id="CM046116">
    <property type="protein sequence ID" value="KAI8421976.1"/>
    <property type="molecule type" value="Genomic_DNA"/>
</dbReference>
<reference evidence="1 2" key="1">
    <citation type="journal article" date="2022" name="Genome Biol. Evol.">
        <title>The Spruce Budworm Genome: Reconstructing the Evolutionary History of Antifreeze Proteins.</title>
        <authorList>
            <person name="Beliveau C."/>
            <person name="Gagne P."/>
            <person name="Picq S."/>
            <person name="Vernygora O."/>
            <person name="Keeling C.I."/>
            <person name="Pinkney K."/>
            <person name="Doucet D."/>
            <person name="Wen F."/>
            <person name="Johnston J.S."/>
            <person name="Maaroufi H."/>
            <person name="Boyle B."/>
            <person name="Laroche J."/>
            <person name="Dewar K."/>
            <person name="Juretic N."/>
            <person name="Blackburn G."/>
            <person name="Nisole A."/>
            <person name="Brunet B."/>
            <person name="Brandao M."/>
            <person name="Lumley L."/>
            <person name="Duan J."/>
            <person name="Quan G."/>
            <person name="Lucarotti C.J."/>
            <person name="Roe A.D."/>
            <person name="Sperling F.A.H."/>
            <person name="Levesque R.C."/>
            <person name="Cusson M."/>
        </authorList>
    </citation>
    <scope>NUCLEOTIDE SEQUENCE [LARGE SCALE GENOMIC DNA]</scope>
    <source>
        <strain evidence="1">Glfc:IPQL:Cfum</strain>
    </source>
</reference>
<dbReference type="Proteomes" id="UP001064048">
    <property type="component" value="Chromosome 16"/>
</dbReference>
<evidence type="ECO:0000313" key="2">
    <source>
        <dbReference type="Proteomes" id="UP001064048"/>
    </source>
</evidence>
<proteinExistence type="predicted"/>
<sequence length="626" mass="70699">MFRANLYPFVFGATRLSGACGGVRVLQQPLSRVAPKTKGYGLARNIHNIKEEEKVAETLKEFINAHQLAKTATSSSKLKKKDYVTLAKDMAIWCCKSLMPFDSISDEGMKDFFQKYKIIGAKEDIPSRDAVCRTALDSIYESLLENVKTQINVEADNHAAVTFDLWTDHYRRLNYITFRLYYLTADFEHKSFTLCTKVIDGKKTSEKIQTAYNTAMRSFGLQEKKIHSVTNAGSEVKSAVSLLALDNHLCLGHALNILITVDGIRSVKELDEFVKKCKRIIETIQHHLPELDKDAVEFKIEFISSLEQVSEHLENDDKEPLDYEEKIQGGKNNMLSMVASPTRWYIILAMLECLALGNRDSINIILSQVGNQDLKIYPREWILLEDVIKFLTKFREVIEMITSQKTASLNLAMVFHLEIKDMLNSLSDEESLIMLSVKHNMLEKLETRFPVTDKIVAAAMLDPRFISLSQIDTYLTQKKTTRADFLAGYIKAQPLATSDGSPVFVACGTYSTESLLTRLSKKHSIGASNSNVDYDFDETEGECRKYLATAIAEEFRGDDILLYWHAKKSSFPLLSEAARALLAIPATSTPSKLIFSEAGLTLNAKKTRLVPSCMNKIMFIHDNYNC</sequence>
<gene>
    <name evidence="1" type="ORF">MSG28_009882</name>
</gene>
<comment type="caution">
    <text evidence="1">The sequence shown here is derived from an EMBL/GenBank/DDBJ whole genome shotgun (WGS) entry which is preliminary data.</text>
</comment>
<accession>A0ACC0JCY9</accession>
<name>A0ACC0JCY9_CHOFU</name>